<evidence type="ECO:0000313" key="13">
    <source>
        <dbReference type="Proteomes" id="UP000002525"/>
    </source>
</evidence>
<evidence type="ECO:0000256" key="1">
    <source>
        <dbReference type="ARBA" id="ARBA00004496"/>
    </source>
</evidence>
<reference evidence="12 13" key="1">
    <citation type="journal article" date="2005" name="J. Bacteriol.">
        <title>Genomic sequence of an otitis media isolate of nontypeable Haemophilus influenzae: comparative study with H. influenzae serotype d, strain KW20.</title>
        <authorList>
            <person name="Harrison A."/>
            <person name="Dyer D.W."/>
            <person name="Gillaspy A."/>
            <person name="Ray W.C."/>
            <person name="Mungur R."/>
            <person name="Carson M.B."/>
            <person name="Zhong H."/>
            <person name="Gipson J."/>
            <person name="Gipson M."/>
            <person name="Johnson L.S."/>
            <person name="Lewis L."/>
            <person name="Bakaletz L.O."/>
            <person name="Munson R.S.Jr."/>
        </authorList>
    </citation>
    <scope>NUCLEOTIDE SEQUENCE [LARGE SCALE GENOMIC DNA]</scope>
    <source>
        <strain evidence="12 13">86-028NP</strain>
    </source>
</reference>
<dbReference type="PANTHER" id="PTHR21299">
    <property type="entry name" value="CYTIDYLATE KINASE/PANTOATE-BETA-ALANINE LIGASE"/>
    <property type="match status" value="1"/>
</dbReference>
<name>Q4QJU6_HAEI8</name>
<comment type="catalytic activity">
    <reaction evidence="8 10">
        <text>dCMP + ATP = dCDP + ADP</text>
        <dbReference type="Rhea" id="RHEA:25094"/>
        <dbReference type="ChEBI" id="CHEBI:30616"/>
        <dbReference type="ChEBI" id="CHEBI:57566"/>
        <dbReference type="ChEBI" id="CHEBI:58593"/>
        <dbReference type="ChEBI" id="CHEBI:456216"/>
        <dbReference type="EC" id="2.7.4.25"/>
    </reaction>
</comment>
<evidence type="ECO:0000256" key="8">
    <source>
        <dbReference type="ARBA" id="ARBA00047615"/>
    </source>
</evidence>
<keyword evidence="5 10" id="KW-0547">Nucleotide-binding</keyword>
<dbReference type="Gene3D" id="3.40.50.300">
    <property type="entry name" value="P-loop containing nucleotide triphosphate hydrolases"/>
    <property type="match status" value="1"/>
</dbReference>
<evidence type="ECO:0000256" key="9">
    <source>
        <dbReference type="ARBA" id="ARBA00048478"/>
    </source>
</evidence>
<evidence type="ECO:0000256" key="5">
    <source>
        <dbReference type="ARBA" id="ARBA00022741"/>
    </source>
</evidence>
<comment type="subcellular location">
    <subcellularLocation>
        <location evidence="1 10">Cytoplasm</location>
    </subcellularLocation>
</comment>
<sequence>MKLTLLDKPYKTWKLVIISRMVMRGNCLYNAQNFDNERIICMGMIITVDGPSGAGKGTLCYALAEKLGYALLDSGAIYRVTALAALQRKTDLTNETDLAELARHLDIQFIPQNGEVNILLAGMDVSRLIRTQEVADAASKVAVFQKVRSALLQLQQDFAKNDGLIADGRDMGTVVFPNAQVKLFLDASAEERAKRRYKQLQNKGINGNFAQILAEIKERDLRDRNREVAPLKPADDALLLDSTALSINEVIDQALSYIQEKVSV</sequence>
<evidence type="ECO:0000256" key="10">
    <source>
        <dbReference type="HAMAP-Rule" id="MF_00238"/>
    </source>
</evidence>
<dbReference type="CDD" id="cd02020">
    <property type="entry name" value="CMPK"/>
    <property type="match status" value="1"/>
</dbReference>
<dbReference type="GO" id="GO:0036431">
    <property type="term" value="F:dCMP kinase activity"/>
    <property type="evidence" value="ECO:0007669"/>
    <property type="project" value="InterPro"/>
</dbReference>
<dbReference type="GO" id="GO:0006220">
    <property type="term" value="P:pyrimidine nucleotide metabolic process"/>
    <property type="evidence" value="ECO:0007669"/>
    <property type="project" value="UniProtKB-UniRule"/>
</dbReference>
<dbReference type="FunFam" id="3.40.50.300:FF:000262">
    <property type="entry name" value="Cytidylate kinase"/>
    <property type="match status" value="1"/>
</dbReference>
<keyword evidence="3 10" id="KW-0963">Cytoplasm</keyword>
<dbReference type="EMBL" id="CP000057">
    <property type="protein sequence ID" value="AAX88701.1"/>
    <property type="molecule type" value="Genomic_DNA"/>
</dbReference>
<keyword evidence="4 10" id="KW-0808">Transferase</keyword>
<accession>Q4QJU6</accession>
<dbReference type="AlphaFoldDB" id="Q4QJU6"/>
<feature type="domain" description="Cytidylate kinase" evidence="11">
    <location>
        <begin position="46"/>
        <end position="259"/>
    </location>
</feature>
<evidence type="ECO:0000313" key="12">
    <source>
        <dbReference type="EMBL" id="AAX88701.1"/>
    </source>
</evidence>
<dbReference type="SUPFAM" id="SSF52540">
    <property type="entry name" value="P-loop containing nucleoside triphosphate hydrolases"/>
    <property type="match status" value="1"/>
</dbReference>
<dbReference type="Proteomes" id="UP000002525">
    <property type="component" value="Chromosome"/>
</dbReference>
<evidence type="ECO:0000259" key="11">
    <source>
        <dbReference type="Pfam" id="PF02224"/>
    </source>
</evidence>
<dbReference type="NCBIfam" id="TIGR00017">
    <property type="entry name" value="cmk"/>
    <property type="match status" value="1"/>
</dbReference>
<dbReference type="InterPro" id="IPR003136">
    <property type="entry name" value="Cytidylate_kin"/>
</dbReference>
<dbReference type="HAMAP" id="MF_00238">
    <property type="entry name" value="Cytidyl_kinase_type1"/>
    <property type="match status" value="1"/>
</dbReference>
<comment type="similarity">
    <text evidence="2 10">Belongs to the cytidylate kinase family. Type 1 subfamily.</text>
</comment>
<evidence type="ECO:0000256" key="7">
    <source>
        <dbReference type="ARBA" id="ARBA00022840"/>
    </source>
</evidence>
<dbReference type="GO" id="GO:0036430">
    <property type="term" value="F:CMP kinase activity"/>
    <property type="evidence" value="ECO:0007669"/>
    <property type="project" value="RHEA"/>
</dbReference>
<evidence type="ECO:0000256" key="4">
    <source>
        <dbReference type="ARBA" id="ARBA00022679"/>
    </source>
</evidence>
<evidence type="ECO:0000256" key="3">
    <source>
        <dbReference type="ARBA" id="ARBA00022490"/>
    </source>
</evidence>
<evidence type="ECO:0000256" key="2">
    <source>
        <dbReference type="ARBA" id="ARBA00009427"/>
    </source>
</evidence>
<keyword evidence="7 10" id="KW-0067">ATP-binding</keyword>
<keyword evidence="6 10" id="KW-0418">Kinase</keyword>
<dbReference type="GO" id="GO:0015949">
    <property type="term" value="P:nucleobase-containing small molecule interconversion"/>
    <property type="evidence" value="ECO:0007669"/>
    <property type="project" value="TreeGrafter"/>
</dbReference>
<dbReference type="GO" id="GO:0005829">
    <property type="term" value="C:cytosol"/>
    <property type="evidence" value="ECO:0007669"/>
    <property type="project" value="TreeGrafter"/>
</dbReference>
<evidence type="ECO:0000256" key="6">
    <source>
        <dbReference type="ARBA" id="ARBA00022777"/>
    </source>
</evidence>
<dbReference type="InterPro" id="IPR027417">
    <property type="entry name" value="P-loop_NTPase"/>
</dbReference>
<dbReference type="EC" id="2.7.4.25" evidence="10"/>
<gene>
    <name evidence="10 12" type="primary">cmk</name>
    <name evidence="12" type="ordered locus">NTHI1949</name>
</gene>
<organism evidence="12 13">
    <name type="scientific">Haemophilus influenzae (strain 86-028NP)</name>
    <dbReference type="NCBI Taxonomy" id="281310"/>
    <lineage>
        <taxon>Bacteria</taxon>
        <taxon>Pseudomonadati</taxon>
        <taxon>Pseudomonadota</taxon>
        <taxon>Gammaproteobacteria</taxon>
        <taxon>Pasteurellales</taxon>
        <taxon>Pasteurellaceae</taxon>
        <taxon>Haemophilus</taxon>
    </lineage>
</organism>
<dbReference type="PANTHER" id="PTHR21299:SF2">
    <property type="entry name" value="CYTIDYLATE KINASE"/>
    <property type="match status" value="1"/>
</dbReference>
<feature type="binding site" evidence="10">
    <location>
        <begin position="50"/>
        <end position="58"/>
    </location>
    <ligand>
        <name>ATP</name>
        <dbReference type="ChEBI" id="CHEBI:30616"/>
    </ligand>
</feature>
<comment type="catalytic activity">
    <reaction evidence="9 10">
        <text>CMP + ATP = CDP + ADP</text>
        <dbReference type="Rhea" id="RHEA:11600"/>
        <dbReference type="ChEBI" id="CHEBI:30616"/>
        <dbReference type="ChEBI" id="CHEBI:58069"/>
        <dbReference type="ChEBI" id="CHEBI:60377"/>
        <dbReference type="ChEBI" id="CHEBI:456216"/>
        <dbReference type="EC" id="2.7.4.25"/>
    </reaction>
</comment>
<dbReference type="HOGENOM" id="CLU_079959_0_2_6"/>
<dbReference type="GO" id="GO:0005524">
    <property type="term" value="F:ATP binding"/>
    <property type="evidence" value="ECO:0007669"/>
    <property type="project" value="UniProtKB-UniRule"/>
</dbReference>
<dbReference type="Pfam" id="PF02224">
    <property type="entry name" value="Cytidylate_kin"/>
    <property type="match status" value="1"/>
</dbReference>
<protein>
    <recommendedName>
        <fullName evidence="10">Cytidylate kinase</fullName>
        <shortName evidence="10">CK</shortName>
        <ecNumber evidence="10">2.7.4.25</ecNumber>
    </recommendedName>
    <alternativeName>
        <fullName evidence="10">Cytidine monophosphate kinase</fullName>
        <shortName evidence="10">CMP kinase</shortName>
    </alternativeName>
</protein>
<dbReference type="InterPro" id="IPR011994">
    <property type="entry name" value="Cytidylate_kinase_dom"/>
</dbReference>
<dbReference type="KEGG" id="hit:NTHI1949"/>
<proteinExistence type="inferred from homology"/>